<protein>
    <submittedName>
        <fullName evidence="1">Uncharacterized protein</fullName>
    </submittedName>
</protein>
<keyword evidence="2" id="KW-1185">Reference proteome</keyword>
<sequence length="86" mass="10362">NAQHLIFDCVNVKHVWHMASQCLNFTVVWKNVIVGFFVDDNETTKLYNIFLSFIAFRIYKYKMFCRVENLEETSQSLRMYIKEKTL</sequence>
<evidence type="ECO:0000313" key="1">
    <source>
        <dbReference type="EnsemblMetazoa" id="G10132.2:cds"/>
    </source>
</evidence>
<proteinExistence type="predicted"/>
<accession>A0A8W8HLM3</accession>
<dbReference type="EnsemblMetazoa" id="G10132.2">
    <property type="protein sequence ID" value="G10132.2:cds"/>
    <property type="gene ID" value="G10132"/>
</dbReference>
<name>A0A8W8HLM3_MAGGI</name>
<dbReference type="AlphaFoldDB" id="A0A8W8HLM3"/>
<organism evidence="1 2">
    <name type="scientific">Magallana gigas</name>
    <name type="common">Pacific oyster</name>
    <name type="synonym">Crassostrea gigas</name>
    <dbReference type="NCBI Taxonomy" id="29159"/>
    <lineage>
        <taxon>Eukaryota</taxon>
        <taxon>Metazoa</taxon>
        <taxon>Spiralia</taxon>
        <taxon>Lophotrochozoa</taxon>
        <taxon>Mollusca</taxon>
        <taxon>Bivalvia</taxon>
        <taxon>Autobranchia</taxon>
        <taxon>Pteriomorphia</taxon>
        <taxon>Ostreida</taxon>
        <taxon>Ostreoidea</taxon>
        <taxon>Ostreidae</taxon>
        <taxon>Magallana</taxon>
    </lineage>
</organism>
<reference evidence="1" key="1">
    <citation type="submission" date="2022-08" db="UniProtKB">
        <authorList>
            <consortium name="EnsemblMetazoa"/>
        </authorList>
    </citation>
    <scope>IDENTIFICATION</scope>
    <source>
        <strain evidence="1">05x7-T-G4-1.051#20</strain>
    </source>
</reference>
<evidence type="ECO:0000313" key="2">
    <source>
        <dbReference type="Proteomes" id="UP000005408"/>
    </source>
</evidence>
<dbReference type="Proteomes" id="UP000005408">
    <property type="component" value="Unassembled WGS sequence"/>
</dbReference>